<protein>
    <recommendedName>
        <fullName evidence="2">Integrase catalytic domain-containing protein</fullName>
    </recommendedName>
</protein>
<gene>
    <name evidence="3" type="primary">LOC107780652</name>
</gene>
<dbReference type="InterPro" id="IPR025724">
    <property type="entry name" value="GAG-pre-integrase_dom"/>
</dbReference>
<feature type="region of interest" description="Disordered" evidence="1">
    <location>
        <begin position="562"/>
        <end position="614"/>
    </location>
</feature>
<dbReference type="Pfam" id="PF13976">
    <property type="entry name" value="gag_pre-integrs"/>
    <property type="match status" value="1"/>
</dbReference>
<dbReference type="SUPFAM" id="SSF53098">
    <property type="entry name" value="Ribonuclease H-like"/>
    <property type="match status" value="1"/>
</dbReference>
<evidence type="ECO:0000256" key="1">
    <source>
        <dbReference type="SAM" id="MobiDB-lite"/>
    </source>
</evidence>
<feature type="compositionally biased region" description="Polar residues" evidence="1">
    <location>
        <begin position="76"/>
        <end position="89"/>
    </location>
</feature>
<feature type="region of interest" description="Disordered" evidence="1">
    <location>
        <begin position="54"/>
        <end position="89"/>
    </location>
</feature>
<dbReference type="PANTHER" id="PTHR42648">
    <property type="entry name" value="TRANSPOSASE, PUTATIVE-RELATED"/>
    <property type="match status" value="1"/>
</dbReference>
<dbReference type="Pfam" id="PF00665">
    <property type="entry name" value="rve"/>
    <property type="match status" value="1"/>
</dbReference>
<feature type="compositionally biased region" description="Low complexity" evidence="1">
    <location>
        <begin position="588"/>
        <end position="608"/>
    </location>
</feature>
<dbReference type="OrthoDB" id="1286631at2759"/>
<dbReference type="PANTHER" id="PTHR42648:SF31">
    <property type="entry name" value="RNA-DIRECTED DNA POLYMERASE"/>
    <property type="match status" value="1"/>
</dbReference>
<feature type="compositionally biased region" description="Low complexity" evidence="1">
    <location>
        <begin position="562"/>
        <end position="579"/>
    </location>
</feature>
<dbReference type="PaxDb" id="4097-A0A1S3YX21"/>
<feature type="domain" description="Integrase catalytic" evidence="2">
    <location>
        <begin position="332"/>
        <end position="499"/>
    </location>
</feature>
<dbReference type="AlphaFoldDB" id="A0A1S3YX21"/>
<dbReference type="PROSITE" id="PS50994">
    <property type="entry name" value="INTEGRASE"/>
    <property type="match status" value="1"/>
</dbReference>
<dbReference type="KEGG" id="nta:107780652"/>
<evidence type="ECO:0000313" key="3">
    <source>
        <dbReference type="RefSeq" id="XP_016456703.1"/>
    </source>
</evidence>
<proteinExistence type="predicted"/>
<reference evidence="3" key="1">
    <citation type="submission" date="2025-08" db="UniProtKB">
        <authorList>
            <consortium name="RefSeq"/>
        </authorList>
    </citation>
    <scope>IDENTIFICATION</scope>
</reference>
<dbReference type="InterPro" id="IPR001584">
    <property type="entry name" value="Integrase_cat-core"/>
</dbReference>
<dbReference type="InterPro" id="IPR012337">
    <property type="entry name" value="RNaseH-like_sf"/>
</dbReference>
<dbReference type="GO" id="GO:0003676">
    <property type="term" value="F:nucleic acid binding"/>
    <property type="evidence" value="ECO:0007669"/>
    <property type="project" value="InterPro"/>
</dbReference>
<sequence>MHEFSEAQKLIQFLSGLNETYSTVKSNILMMSLVPSVEKAYSILIRDEKQMKINSSSQPFSSDSTSFIANSNSNSGPNQPNTTRNFTQRVNFEPRRTTLTYKYCKKPGHTVDKCYKLYGFPQDFRFTKGKRVAACVQIESTNQTSPKPDSSQTEDIPHGFSKEQYAHLMSLFHQMQMSSPNQQSTSQDYPIYANIVGWHDNPGPSPKRPFKIGKVEHGLYIMRLSSHGIAAVDPSQANACPISSFPKSDSIPIFSVHDSVVDSSNVVPVACNSSSINKNDVLWHKRMGHIPFVKIVSIPHLSGKFSSRQSFTCTICPMARQQRLPFPESSIHSDRPFQLVHIDLCGLYHTATYNEFRYFLTIVDDYSRVTWTHLLSCKGNAFSIIKSFIAMVCTQFYASIETIRTDNAFELGSAHSHASYLTSLGISHQISCPHTPQQNGIVERKHTHLLETARALLFQSKLPAKYWEECVLTATYLINILPSTILSNKTPYEVLLDHPPKYGHLRSFGCLAYATFPHPSRDKLDITFVEHIFPSTFTPSGFFPSSTSSFFDHITPNTIPTFTSSPFPSSDPATTSSDPFHTSDHATSPSSPFHSFVSSPEPGSVPSPNITHNT</sequence>
<dbReference type="STRING" id="4097.A0A1S3YX21"/>
<organism evidence="3">
    <name type="scientific">Nicotiana tabacum</name>
    <name type="common">Common tobacco</name>
    <dbReference type="NCBI Taxonomy" id="4097"/>
    <lineage>
        <taxon>Eukaryota</taxon>
        <taxon>Viridiplantae</taxon>
        <taxon>Streptophyta</taxon>
        <taxon>Embryophyta</taxon>
        <taxon>Tracheophyta</taxon>
        <taxon>Spermatophyta</taxon>
        <taxon>Magnoliopsida</taxon>
        <taxon>eudicotyledons</taxon>
        <taxon>Gunneridae</taxon>
        <taxon>Pentapetalae</taxon>
        <taxon>asterids</taxon>
        <taxon>lamiids</taxon>
        <taxon>Solanales</taxon>
        <taxon>Solanaceae</taxon>
        <taxon>Nicotianoideae</taxon>
        <taxon>Nicotianeae</taxon>
        <taxon>Nicotiana</taxon>
    </lineage>
</organism>
<dbReference type="InterPro" id="IPR039537">
    <property type="entry name" value="Retrotran_Ty1/copia-like"/>
</dbReference>
<accession>A0A1S3YX21</accession>
<dbReference type="GO" id="GO:0015074">
    <property type="term" value="P:DNA integration"/>
    <property type="evidence" value="ECO:0007669"/>
    <property type="project" value="InterPro"/>
</dbReference>
<evidence type="ECO:0000259" key="2">
    <source>
        <dbReference type="PROSITE" id="PS50994"/>
    </source>
</evidence>
<dbReference type="InterPro" id="IPR036397">
    <property type="entry name" value="RNaseH_sf"/>
</dbReference>
<dbReference type="RefSeq" id="XP_016456703.1">
    <property type="nucleotide sequence ID" value="XM_016601217.1"/>
</dbReference>
<name>A0A1S3YX21_TOBAC</name>
<dbReference type="OMA" id="ANIVGWH"/>
<dbReference type="Gene3D" id="3.30.420.10">
    <property type="entry name" value="Ribonuclease H-like superfamily/Ribonuclease H"/>
    <property type="match status" value="1"/>
</dbReference>
<feature type="compositionally biased region" description="Low complexity" evidence="1">
    <location>
        <begin position="55"/>
        <end position="75"/>
    </location>
</feature>